<proteinExistence type="predicted"/>
<dbReference type="AlphaFoldDB" id="A0AAE8MZX3"/>
<keyword evidence="2" id="KW-0812">Transmembrane</keyword>
<gene>
    <name evidence="3" type="ORF">DNG_05453</name>
</gene>
<evidence type="ECO:0000313" key="3">
    <source>
        <dbReference type="EMBL" id="SPO02778.1"/>
    </source>
</evidence>
<evidence type="ECO:0000256" key="1">
    <source>
        <dbReference type="SAM" id="MobiDB-lite"/>
    </source>
</evidence>
<dbReference type="EMBL" id="ONZQ02000007">
    <property type="protein sequence ID" value="SPO02778.1"/>
    <property type="molecule type" value="Genomic_DNA"/>
</dbReference>
<keyword evidence="2" id="KW-1133">Transmembrane helix</keyword>
<accession>A0AAE8MZX3</accession>
<keyword evidence="4" id="KW-1185">Reference proteome</keyword>
<feature type="compositionally biased region" description="Low complexity" evidence="1">
    <location>
        <begin position="177"/>
        <end position="197"/>
    </location>
</feature>
<protein>
    <submittedName>
        <fullName evidence="3">Uncharacterized protein</fullName>
    </submittedName>
</protein>
<feature type="compositionally biased region" description="Basic and acidic residues" evidence="1">
    <location>
        <begin position="140"/>
        <end position="176"/>
    </location>
</feature>
<feature type="region of interest" description="Disordered" evidence="1">
    <location>
        <begin position="133"/>
        <end position="206"/>
    </location>
</feature>
<keyword evidence="2" id="KW-0472">Membrane</keyword>
<feature type="transmembrane region" description="Helical" evidence="2">
    <location>
        <begin position="78"/>
        <end position="98"/>
    </location>
</feature>
<dbReference type="Proteomes" id="UP001187682">
    <property type="component" value="Unassembled WGS sequence"/>
</dbReference>
<dbReference type="Pfam" id="PF17254">
    <property type="entry name" value="DUF5321"/>
    <property type="match status" value="1"/>
</dbReference>
<comment type="caution">
    <text evidence="3">The sequence shown here is derived from an EMBL/GenBank/DDBJ whole genome shotgun (WGS) entry which is preliminary data.</text>
</comment>
<organism evidence="3 4">
    <name type="scientific">Cephalotrichum gorgonifer</name>
    <dbReference type="NCBI Taxonomy" id="2041049"/>
    <lineage>
        <taxon>Eukaryota</taxon>
        <taxon>Fungi</taxon>
        <taxon>Dikarya</taxon>
        <taxon>Ascomycota</taxon>
        <taxon>Pezizomycotina</taxon>
        <taxon>Sordariomycetes</taxon>
        <taxon>Hypocreomycetidae</taxon>
        <taxon>Microascales</taxon>
        <taxon>Microascaceae</taxon>
        <taxon>Cephalotrichum</taxon>
    </lineage>
</organism>
<sequence>MDRLAARRLLAISSRTLARTNVFVPRTGSICQTRANTTLPNVAETGFWTSLVPKPFRRSVGPNGAPIPKTKSKGWNPATFFIVIFIFIGSASINTIAVRNDNANFMRQADVRIGLLREVVEKLQRGEKVDVEQALGTGDPAREKEWEEMMREIENDRATRDSRKPEKPKAAEEPKPTTKAATTHEPPSPPTVVATPSRRGSSSSFY</sequence>
<name>A0AAE8MZX3_9PEZI</name>
<evidence type="ECO:0000256" key="2">
    <source>
        <dbReference type="SAM" id="Phobius"/>
    </source>
</evidence>
<reference evidence="3" key="1">
    <citation type="submission" date="2018-03" db="EMBL/GenBank/DDBJ databases">
        <authorList>
            <person name="Guldener U."/>
        </authorList>
    </citation>
    <scope>NUCLEOTIDE SEQUENCE</scope>
</reference>
<evidence type="ECO:0000313" key="4">
    <source>
        <dbReference type="Proteomes" id="UP001187682"/>
    </source>
</evidence>
<dbReference type="InterPro" id="IPR035213">
    <property type="entry name" value="DUF5321"/>
</dbReference>